<dbReference type="Proteomes" id="UP000266239">
    <property type="component" value="Unassembled WGS sequence"/>
</dbReference>
<evidence type="ECO:0000313" key="1">
    <source>
        <dbReference type="EMBL" id="KAF0709074.1"/>
    </source>
</evidence>
<dbReference type="Proteomes" id="UP000275652">
    <property type="component" value="Unassembled WGS sequence"/>
</dbReference>
<sequence>MKQCNVNLYSIHFAMADRVVAEYGPMCPMLPLDSYVMEGEGDYCSETRLPNDDNAERLDLCSDSEDVRYAAQLATMAIKDCLKHITPMHMHSSM</sequence>
<proteinExistence type="predicted"/>
<accession>A0A397BJH7</accession>
<comment type="caution">
    <text evidence="2">The sequence shown here is derived from an EMBL/GenBank/DDBJ whole genome shotgun (WGS) entry which is preliminary data.</text>
</comment>
<dbReference type="EMBL" id="VJMI01018878">
    <property type="protein sequence ID" value="KAF0709074.1"/>
    <property type="molecule type" value="Genomic_DNA"/>
</dbReference>
<dbReference type="Proteomes" id="UP000469452">
    <property type="component" value="Unassembled WGS sequence"/>
</dbReference>
<dbReference type="VEuPathDB" id="FungiDB:H257_05999"/>
<reference evidence="3 5" key="1">
    <citation type="journal article" date="2018" name="J. Invertebr. Pathol.">
        <title>New genotyping method for the causative agent of crayfish plague (Aphanomyces astaci) based on whole genome data.</title>
        <authorList>
            <person name="Minardi D."/>
            <person name="Studholme D.J."/>
            <person name="van der Giezen M."/>
            <person name="Pretto T."/>
            <person name="Oidtmann B."/>
        </authorList>
    </citation>
    <scope>NUCLEOTIDE SEQUENCE [LARGE SCALE GENOMIC DNA]</scope>
    <source>
        <strain evidence="3 5">KB13</strain>
    </source>
</reference>
<evidence type="ECO:0000313" key="4">
    <source>
        <dbReference type="Proteomes" id="UP000266239"/>
    </source>
</evidence>
<evidence type="ECO:0000313" key="3">
    <source>
        <dbReference type="EMBL" id="RLO03586.1"/>
    </source>
</evidence>
<evidence type="ECO:0000313" key="6">
    <source>
        <dbReference type="Proteomes" id="UP000469452"/>
    </source>
</evidence>
<organism evidence="2 4">
    <name type="scientific">Aphanomyces astaci</name>
    <name type="common">Crayfish plague agent</name>
    <dbReference type="NCBI Taxonomy" id="112090"/>
    <lineage>
        <taxon>Eukaryota</taxon>
        <taxon>Sar</taxon>
        <taxon>Stramenopiles</taxon>
        <taxon>Oomycota</taxon>
        <taxon>Saprolegniomycetes</taxon>
        <taxon>Saprolegniales</taxon>
        <taxon>Verrucalvaceae</taxon>
        <taxon>Aphanomyces</taxon>
    </lineage>
</organism>
<evidence type="ECO:0000313" key="5">
    <source>
        <dbReference type="Proteomes" id="UP000275652"/>
    </source>
</evidence>
<dbReference type="AlphaFoldDB" id="A0A397BJH7"/>
<reference evidence="1 6" key="3">
    <citation type="submission" date="2019-06" db="EMBL/GenBank/DDBJ databases">
        <title>Genomics analysis of Aphanomyces spp. identifies a new class of oomycete effector associated with host adaptation.</title>
        <authorList>
            <person name="Gaulin E."/>
        </authorList>
    </citation>
    <scope>NUCLEOTIDE SEQUENCE [LARGE SCALE GENOMIC DNA]</scope>
    <source>
        <strain evidence="1 6">E</strain>
    </source>
</reference>
<dbReference type="EMBL" id="QUTI01030609">
    <property type="protein sequence ID" value="RLO03586.1"/>
    <property type="molecule type" value="Genomic_DNA"/>
</dbReference>
<reference evidence="2 4" key="2">
    <citation type="submission" date="2018-08" db="EMBL/GenBank/DDBJ databases">
        <title>Aphanomyces genome sequencing and annotation.</title>
        <authorList>
            <person name="Minardi D."/>
            <person name="Oidtmann B."/>
            <person name="Van Der Giezen M."/>
            <person name="Studholme D.J."/>
        </authorList>
    </citation>
    <scope>NUCLEOTIDE SEQUENCE [LARGE SCALE GENOMIC DNA]</scope>
    <source>
        <strain evidence="2 4">Yx</strain>
    </source>
</reference>
<name>A0A397BJH7_APHAT</name>
<dbReference type="EMBL" id="QUTA01004648">
    <property type="protein sequence ID" value="RHY18927.1"/>
    <property type="molecule type" value="Genomic_DNA"/>
</dbReference>
<protein>
    <submittedName>
        <fullName evidence="2">Uncharacterized protein</fullName>
    </submittedName>
</protein>
<gene>
    <name evidence="1" type="ORF">AaE_012986</name>
    <name evidence="2" type="ORF">DYB25_011691</name>
    <name evidence="3" type="ORF">DYB28_006654</name>
</gene>
<evidence type="ECO:0000313" key="2">
    <source>
        <dbReference type="EMBL" id="RHY18927.1"/>
    </source>
</evidence>